<feature type="compositionally biased region" description="Polar residues" evidence="1">
    <location>
        <begin position="47"/>
        <end position="56"/>
    </location>
</feature>
<dbReference type="EMBL" id="MCFD01000012">
    <property type="protein sequence ID" value="ORX67439.1"/>
    <property type="molecule type" value="Genomic_DNA"/>
</dbReference>
<dbReference type="Proteomes" id="UP000193922">
    <property type="component" value="Unassembled WGS sequence"/>
</dbReference>
<feature type="region of interest" description="Disordered" evidence="1">
    <location>
        <begin position="47"/>
        <end position="84"/>
    </location>
</feature>
<dbReference type="OrthoDB" id="10660882at2759"/>
<evidence type="ECO:0000256" key="1">
    <source>
        <dbReference type="SAM" id="MobiDB-lite"/>
    </source>
</evidence>
<feature type="region of interest" description="Disordered" evidence="1">
    <location>
        <begin position="1"/>
        <end position="21"/>
    </location>
</feature>
<evidence type="ECO:0000313" key="2">
    <source>
        <dbReference type="EMBL" id="ORX67439.1"/>
    </source>
</evidence>
<organism evidence="2 3">
    <name type="scientific">Linderina pennispora</name>
    <dbReference type="NCBI Taxonomy" id="61395"/>
    <lineage>
        <taxon>Eukaryota</taxon>
        <taxon>Fungi</taxon>
        <taxon>Fungi incertae sedis</taxon>
        <taxon>Zoopagomycota</taxon>
        <taxon>Kickxellomycotina</taxon>
        <taxon>Kickxellomycetes</taxon>
        <taxon>Kickxellales</taxon>
        <taxon>Kickxellaceae</taxon>
        <taxon>Linderina</taxon>
    </lineage>
</organism>
<evidence type="ECO:0000313" key="3">
    <source>
        <dbReference type="Proteomes" id="UP000193922"/>
    </source>
</evidence>
<accession>A0A1Y1W1M5</accession>
<feature type="compositionally biased region" description="Low complexity" evidence="1">
    <location>
        <begin position="57"/>
        <end position="75"/>
    </location>
</feature>
<feature type="compositionally biased region" description="Low complexity" evidence="1">
    <location>
        <begin position="827"/>
        <end position="838"/>
    </location>
</feature>
<dbReference type="RefSeq" id="XP_040741326.1">
    <property type="nucleotide sequence ID" value="XM_040891673.1"/>
</dbReference>
<sequence length="863" mass="93110">MNSPDLYTQEHHSNRTCGPTLTDLLQTENHRAPSGIMHTLPAASPQQLIQESARQHTPTSLRSSPSLATSLPTPTKRSGPSFPSRTIDEIIAHENELRAQQAAREKARLEELVRLEIEGPTRPWAGGKRRRYTNPTPEQRAWRRQQELEKKKRKYRNRCKAWTYEEREERRQIRRERARLKRKTETPEEAEDRREYNRVRMAGVRRRERERKVLKDFCQRLRRQQHNIRCLAVKRASNTVDSSALHLDSSAAHEEVNDTIEALMQWAASGLQVPEELAPAQSLSQIAVSEQTALESACVMSPLPGDPIDVTSTLLLPSKPMPDTALLDHEAALGSDEEIGSLFGDRSSGDEVSSLFGGASGNGESETTAGQHAGAGRGLASVSDLQAGAASLLLPTNGTASVVTAEELRRAANKFNKVQAAADAAADAAAEATAQAQRQQGIENTVDSLLRAAADAAEEDSRTPEDPGQPLMDKLNAVVKAIAEADEAPPTTASDDPRSYLAGVTEINTALTAVEVLDGAIARGDTVPINLDALEDVVLKIEALVVMITLLGKDTTKESGTGPAAATTTAATEAAAVKAVVAAAASQPAQLPNLQHIRKRPSSDMRVVQHDGMASPLSVSSQCPLTPRPGSVVSVGALSDSPWSRDIAVPRSRQTGAVPSQNIEAIMFSPLMPSKELCVLPFDQQFVHCVPSHPASIAVRALTAPNRGFAMPPQKHVVPSQQYGMPPRAYTVPEHPYGVPLPAFYTQLPHHQGSQRVPSAQPRMQVHFRGSPAYAARGRIIMKELERSGKERLAKEAEAKAAEKAAKAEVYAKIAAAQLRKSRARASESAAQPPSSQATTGVDMPRTCVPSVASVAQVSGTHS</sequence>
<feature type="region of interest" description="Disordered" evidence="1">
    <location>
        <begin position="821"/>
        <end position="846"/>
    </location>
</feature>
<keyword evidence="3" id="KW-1185">Reference proteome</keyword>
<reference evidence="2 3" key="1">
    <citation type="submission" date="2016-07" db="EMBL/GenBank/DDBJ databases">
        <title>Pervasive Adenine N6-methylation of Active Genes in Fungi.</title>
        <authorList>
            <consortium name="DOE Joint Genome Institute"/>
            <person name="Mondo S.J."/>
            <person name="Dannebaum R.O."/>
            <person name="Kuo R.C."/>
            <person name="Labutti K."/>
            <person name="Haridas S."/>
            <person name="Kuo A."/>
            <person name="Salamov A."/>
            <person name="Ahrendt S.R."/>
            <person name="Lipzen A."/>
            <person name="Sullivan W."/>
            <person name="Andreopoulos W.B."/>
            <person name="Clum A."/>
            <person name="Lindquist E."/>
            <person name="Daum C."/>
            <person name="Ramamoorthy G.K."/>
            <person name="Gryganskyi A."/>
            <person name="Culley D."/>
            <person name="Magnuson J.K."/>
            <person name="James T.Y."/>
            <person name="O'Malley M.A."/>
            <person name="Stajich J.E."/>
            <person name="Spatafora J.W."/>
            <person name="Visel A."/>
            <person name="Grigoriev I.V."/>
        </authorList>
    </citation>
    <scope>NUCLEOTIDE SEQUENCE [LARGE SCALE GENOMIC DNA]</scope>
    <source>
        <strain evidence="2 3">ATCC 12442</strain>
    </source>
</reference>
<protein>
    <submittedName>
        <fullName evidence="2">Uncharacterized protein</fullName>
    </submittedName>
</protein>
<dbReference type="AlphaFoldDB" id="A0A1Y1W1M5"/>
<proteinExistence type="predicted"/>
<gene>
    <name evidence="2" type="ORF">DL89DRAFT_44690</name>
</gene>
<comment type="caution">
    <text evidence="2">The sequence shown here is derived from an EMBL/GenBank/DDBJ whole genome shotgun (WGS) entry which is preliminary data.</text>
</comment>
<dbReference type="GeneID" id="63808321"/>
<feature type="region of interest" description="Disordered" evidence="1">
    <location>
        <begin position="353"/>
        <end position="375"/>
    </location>
</feature>
<name>A0A1Y1W1M5_9FUNG</name>